<accession>A0A0G4IL50</accession>
<dbReference type="EMBL" id="CDSF01000039">
    <property type="protein sequence ID" value="CEO95898.1"/>
    <property type="molecule type" value="Genomic_DNA"/>
</dbReference>
<proteinExistence type="predicted"/>
<name>A0A0G4IL50_PLABS</name>
<evidence type="ECO:0000313" key="2">
    <source>
        <dbReference type="Proteomes" id="UP000039324"/>
    </source>
</evidence>
<evidence type="ECO:0000313" key="1">
    <source>
        <dbReference type="EMBL" id="CEO95898.1"/>
    </source>
</evidence>
<protein>
    <submittedName>
        <fullName evidence="1">Uncharacterized protein</fullName>
    </submittedName>
</protein>
<reference evidence="1 2" key="1">
    <citation type="submission" date="2015-02" db="EMBL/GenBank/DDBJ databases">
        <authorList>
            <person name="Chooi Y.-H."/>
        </authorList>
    </citation>
    <scope>NUCLEOTIDE SEQUENCE [LARGE SCALE GENOMIC DNA]</scope>
    <source>
        <strain evidence="1">E3</strain>
    </source>
</reference>
<gene>
    <name evidence="1" type="ORF">PBRA_009697</name>
</gene>
<keyword evidence="2" id="KW-1185">Reference proteome</keyword>
<organism evidence="1 2">
    <name type="scientific">Plasmodiophora brassicae</name>
    <name type="common">Clubroot disease agent</name>
    <dbReference type="NCBI Taxonomy" id="37360"/>
    <lineage>
        <taxon>Eukaryota</taxon>
        <taxon>Sar</taxon>
        <taxon>Rhizaria</taxon>
        <taxon>Endomyxa</taxon>
        <taxon>Phytomyxea</taxon>
        <taxon>Plasmodiophorida</taxon>
        <taxon>Plasmodiophoridae</taxon>
        <taxon>Plasmodiophora</taxon>
    </lineage>
</organism>
<dbReference type="Proteomes" id="UP000039324">
    <property type="component" value="Unassembled WGS sequence"/>
</dbReference>
<dbReference type="AlphaFoldDB" id="A0A0G4IL50"/>
<sequence>MLGVNVGAVALLSDRERADRMASEEQHGRLISVSKDEIKVNVDAQLPPSRPKQLAAFKCGRSHFSTFLKNERAQGRHDLPSEYDSIRCRDIMFEKGRALFERYFAYCAEQHGKYKPGTLKNYISQLHVDLVYRTQDVAQLCPCLHGDWSKRVDTVVKAITVARHHGGLSVASHAAAFTEEDWILMSTALADDDTPRSQTLLAALNFAVLLMGRTSDVGGAKQTKTSVRMARGLMQFGLMRVKGRQAQYIGIAEAMDNPMRSTLNAWAHHLRTVVPWRRQALRSHFSSEVPGQIRRLCSRRSSVVLSRYLQRTADGICCRQGSLRIAFATALSTSRWNTPMCRRRQCPCTAGGPTLRGRAATLAQVRRSCTMCSSTRRTTWSRVPSGAVPTSGSVACIRRSRHSTLPGRTTNLCEWRMPSQRYGSWRTPTISTRRWFAPHQRLS</sequence>